<evidence type="ECO:0000313" key="3">
    <source>
        <dbReference type="EMBL" id="KXB76717.1"/>
    </source>
</evidence>
<reference evidence="4" key="1">
    <citation type="submission" date="2016-01" db="EMBL/GenBank/DDBJ databases">
        <authorList>
            <person name="Mitreva M."/>
            <person name="Pepin K.H."/>
            <person name="Mihindukulasuriya K.A."/>
            <person name="Fulton R."/>
            <person name="Fronick C."/>
            <person name="O'Laughlin M."/>
            <person name="Miner T."/>
            <person name="Herter B."/>
            <person name="Rosa B.A."/>
            <person name="Cordes M."/>
            <person name="Tomlinson C."/>
            <person name="Wollam A."/>
            <person name="Palsikar V.B."/>
            <person name="Mardis E.R."/>
            <person name="Wilson R.K."/>
        </authorList>
    </citation>
    <scope>NUCLEOTIDE SEQUENCE [LARGE SCALE GENOMIC DNA]</scope>
    <source>
        <strain evidence="4">KA00683</strain>
    </source>
</reference>
<evidence type="ECO:0000256" key="2">
    <source>
        <dbReference type="SAM" id="SignalP"/>
    </source>
</evidence>
<feature type="chain" id="PRO_5007462435" description="TonB-dependent receptor" evidence="2">
    <location>
        <begin position="29"/>
        <end position="871"/>
    </location>
</feature>
<dbReference type="SUPFAM" id="SSF49464">
    <property type="entry name" value="Carboxypeptidase regulatory domain-like"/>
    <property type="match status" value="1"/>
</dbReference>
<evidence type="ECO:0008006" key="5">
    <source>
        <dbReference type="Google" id="ProtNLM"/>
    </source>
</evidence>
<feature type="region of interest" description="Disordered" evidence="1">
    <location>
        <begin position="288"/>
        <end position="315"/>
    </location>
</feature>
<evidence type="ECO:0000256" key="1">
    <source>
        <dbReference type="SAM" id="MobiDB-lite"/>
    </source>
</evidence>
<protein>
    <recommendedName>
        <fullName evidence="5">TonB-dependent receptor</fullName>
    </recommendedName>
</protein>
<feature type="signal peptide" evidence="2">
    <location>
        <begin position="1"/>
        <end position="28"/>
    </location>
</feature>
<dbReference type="AlphaFoldDB" id="A0A134B9U4"/>
<proteinExistence type="predicted"/>
<sequence>MRHYDYTPRLLWCLLTLLLLLPVGQAHGQTSERHVTARIVNAETGAPIVDVLCSAWDGERHRTAFTQSDAKGEARFRLTPQDQFLSFVLLGYTKQELRISELSGDSFTVRLQPSTTPIREVHIKARPITVRGDTLRYRVKAFAGKRDRYLEDVIKKLPGVEVKENGRIEYQGKPINKFYIEGQDPLGSNYTQASRNIPINAVDQVDVIEHNQHKRVLQGLVSSDQAALNIRLSKASRFRPFGEVTAGTGLPAPLWEGKAFLMQASPTNQLITSLKGNNTGVDLSSDFEQQHDAGSGLPQISLPSTALQTSSPQRPPLDIGRYLDDRGFNWGINDLQKLGEYSNLRINVSGYHDRRRLSSESETHYLGTTPLDLYETSQLTQSPNYYNAALRYEDNAPKRYLVGELRFGGRHSDQTESLRSNSREYTLGLRQEPLWLQAALQTTLRLGGTVLDFVSSTRGYTAGETLRGEWTEAALPTQTLYEQRRITQLHTTHQASTSFNFSRTTALHTGLEATADLRSFDTPYASLARSCSYRDLSLALDASFSYRPEGFYLSVGSPLTLEREMLQVGMRHDEATRLRIAPFFSMRASLGQHGELWLRGSYSERPDLDGYYSPSTQRRGYRLYYQSLEHLYSQQTLSSSLRLTYRNPLELFFTYLHLSYNYTTHGYYRDYTYSLDRTVSIPIDSTHHRQTFSAAGVVDKSIAPLGLSLHAELRYRHSSYISSQAQRIYQIQSDLLVPSLTMTCNKLSPLELAYTFELSSLWIHHPLTKLRPVLSLRESFEAGLPLGDRWLLGLQVVHSMNEIAPREYKHTLFGDLDAAWTISKRIKLPARLANLGGQTAYQVTRLSATDISSFAVPLRPRELIVTATLRI</sequence>
<evidence type="ECO:0000313" key="4">
    <source>
        <dbReference type="Proteomes" id="UP000070224"/>
    </source>
</evidence>
<dbReference type="EMBL" id="LSDK01000057">
    <property type="protein sequence ID" value="KXB76717.1"/>
    <property type="molecule type" value="Genomic_DNA"/>
</dbReference>
<gene>
    <name evidence="3" type="ORF">HMPREF3185_00828</name>
</gene>
<dbReference type="STRING" id="322095.HMPREF3185_00828"/>
<accession>A0A134B9U4</accession>
<comment type="caution">
    <text evidence="3">The sequence shown here is derived from an EMBL/GenBank/DDBJ whole genome shotgun (WGS) entry which is preliminary data.</text>
</comment>
<keyword evidence="4" id="KW-1185">Reference proteome</keyword>
<dbReference type="OrthoDB" id="603275at2"/>
<dbReference type="Proteomes" id="UP000070224">
    <property type="component" value="Unassembled WGS sequence"/>
</dbReference>
<keyword evidence="2" id="KW-0732">Signal</keyword>
<feature type="compositionally biased region" description="Polar residues" evidence="1">
    <location>
        <begin position="301"/>
        <end position="312"/>
    </location>
</feature>
<organism evidence="3 4">
    <name type="scientific">Porphyromonas somerae</name>
    <dbReference type="NCBI Taxonomy" id="322095"/>
    <lineage>
        <taxon>Bacteria</taxon>
        <taxon>Pseudomonadati</taxon>
        <taxon>Bacteroidota</taxon>
        <taxon>Bacteroidia</taxon>
        <taxon>Bacteroidales</taxon>
        <taxon>Porphyromonadaceae</taxon>
        <taxon>Porphyromonas</taxon>
    </lineage>
</organism>
<dbReference type="RefSeq" id="WP_060935229.1">
    <property type="nucleotide sequence ID" value="NZ_KQ960437.1"/>
</dbReference>
<dbReference type="SUPFAM" id="SSF56935">
    <property type="entry name" value="Porins"/>
    <property type="match status" value="1"/>
</dbReference>
<dbReference type="InterPro" id="IPR008969">
    <property type="entry name" value="CarboxyPept-like_regulatory"/>
</dbReference>
<name>A0A134B9U4_9PORP</name>
<dbReference type="PATRIC" id="fig|322095.3.peg.815"/>